<dbReference type="PANTHER" id="PTHR37781">
    <property type="entry name" value="TFIIH COMPLEX SUBUNIT"/>
    <property type="match status" value="1"/>
</dbReference>
<dbReference type="OrthoDB" id="5420410at2759"/>
<dbReference type="EMBL" id="KZ613474">
    <property type="protein sequence ID" value="PMD23708.1"/>
    <property type="molecule type" value="Genomic_DNA"/>
</dbReference>
<protein>
    <recommendedName>
        <fullName evidence="4">Meiotic recombination protein DMC1</fullName>
    </recommendedName>
</protein>
<dbReference type="PANTHER" id="PTHR37781:SF1">
    <property type="entry name" value="ADR380WP"/>
    <property type="match status" value="1"/>
</dbReference>
<dbReference type="GO" id="GO:0005675">
    <property type="term" value="C:transcription factor TFIIH holo complex"/>
    <property type="evidence" value="ECO:0007669"/>
    <property type="project" value="TreeGrafter"/>
</dbReference>
<gene>
    <name evidence="2" type="ORF">NA56DRAFT_622166</name>
</gene>
<dbReference type="AlphaFoldDB" id="A0A2J6QBV2"/>
<organism evidence="2 3">
    <name type="scientific">Hyaloscypha hepaticicola</name>
    <dbReference type="NCBI Taxonomy" id="2082293"/>
    <lineage>
        <taxon>Eukaryota</taxon>
        <taxon>Fungi</taxon>
        <taxon>Dikarya</taxon>
        <taxon>Ascomycota</taxon>
        <taxon>Pezizomycotina</taxon>
        <taxon>Leotiomycetes</taxon>
        <taxon>Helotiales</taxon>
        <taxon>Hyaloscyphaceae</taxon>
        <taxon>Hyaloscypha</taxon>
    </lineage>
</organism>
<feature type="compositionally biased region" description="Low complexity" evidence="1">
    <location>
        <begin position="21"/>
        <end position="32"/>
    </location>
</feature>
<evidence type="ECO:0000313" key="2">
    <source>
        <dbReference type="EMBL" id="PMD23708.1"/>
    </source>
</evidence>
<evidence type="ECO:0008006" key="4">
    <source>
        <dbReference type="Google" id="ProtNLM"/>
    </source>
</evidence>
<proteinExistence type="predicted"/>
<sequence length="256" mass="28125">MDEQAPEPGGFLPPSLPSPAPSNASTSSTRSNLPHPRSHQLRAGSAKEDAARRYVEGRLLHVSRRYTKKFQPLEDSRVEDVKGYESMAQVAKDLEEIIDVVWLSGTPSLQIPYLLSIAGSVNTYLPAFPPSPKSTFGLLRKLDHAFSSLLKGEDSDTGELLPGFERGMRAGMSKTDMVRCKGLVEATRVLIVDVMNKEPDSVEDMDENDGETDLEEDSGMDIEERKVEMDVARVYEQTIVQLGARLEVNGGFGVVS</sequence>
<accession>A0A2J6QBV2</accession>
<dbReference type="Proteomes" id="UP000235672">
    <property type="component" value="Unassembled WGS sequence"/>
</dbReference>
<feature type="region of interest" description="Disordered" evidence="1">
    <location>
        <begin position="1"/>
        <end position="50"/>
    </location>
</feature>
<dbReference type="STRING" id="1745343.A0A2J6QBV2"/>
<evidence type="ECO:0000256" key="1">
    <source>
        <dbReference type="SAM" id="MobiDB-lite"/>
    </source>
</evidence>
<reference evidence="2 3" key="1">
    <citation type="submission" date="2016-05" db="EMBL/GenBank/DDBJ databases">
        <title>A degradative enzymes factory behind the ericoid mycorrhizal symbiosis.</title>
        <authorList>
            <consortium name="DOE Joint Genome Institute"/>
            <person name="Martino E."/>
            <person name="Morin E."/>
            <person name="Grelet G."/>
            <person name="Kuo A."/>
            <person name="Kohler A."/>
            <person name="Daghino S."/>
            <person name="Barry K."/>
            <person name="Choi C."/>
            <person name="Cichocki N."/>
            <person name="Clum A."/>
            <person name="Copeland A."/>
            <person name="Hainaut M."/>
            <person name="Haridas S."/>
            <person name="Labutti K."/>
            <person name="Lindquist E."/>
            <person name="Lipzen A."/>
            <person name="Khouja H.-R."/>
            <person name="Murat C."/>
            <person name="Ohm R."/>
            <person name="Olson A."/>
            <person name="Spatafora J."/>
            <person name="Veneault-Fourrey C."/>
            <person name="Henrissat B."/>
            <person name="Grigoriev I."/>
            <person name="Martin F."/>
            <person name="Perotto S."/>
        </authorList>
    </citation>
    <scope>NUCLEOTIDE SEQUENCE [LARGE SCALE GENOMIC DNA]</scope>
    <source>
        <strain evidence="2 3">UAMH 7357</strain>
    </source>
</reference>
<dbReference type="InterPro" id="IPR031349">
    <property type="entry name" value="Tfb6"/>
</dbReference>
<evidence type="ECO:0000313" key="3">
    <source>
        <dbReference type="Proteomes" id="UP000235672"/>
    </source>
</evidence>
<name>A0A2J6QBV2_9HELO</name>
<dbReference type="Pfam" id="PF17110">
    <property type="entry name" value="TFB6"/>
    <property type="match status" value="1"/>
</dbReference>
<keyword evidence="3" id="KW-1185">Reference proteome</keyword>